<dbReference type="EMBL" id="SDMP01000001">
    <property type="protein sequence ID" value="RYR75788.1"/>
    <property type="molecule type" value="Genomic_DNA"/>
</dbReference>
<protein>
    <submittedName>
        <fullName evidence="1">Uncharacterized protein</fullName>
    </submittedName>
</protein>
<proteinExistence type="predicted"/>
<accession>A0A445EK14</accession>
<comment type="caution">
    <text evidence="1">The sequence shown here is derived from an EMBL/GenBank/DDBJ whole genome shotgun (WGS) entry which is preliminary data.</text>
</comment>
<name>A0A445EK14_ARAHY</name>
<dbReference type="Proteomes" id="UP000289738">
    <property type="component" value="Chromosome A01"/>
</dbReference>
<keyword evidence="2" id="KW-1185">Reference proteome</keyword>
<evidence type="ECO:0000313" key="1">
    <source>
        <dbReference type="EMBL" id="RYR75788.1"/>
    </source>
</evidence>
<dbReference type="AlphaFoldDB" id="A0A445EK14"/>
<gene>
    <name evidence="1" type="ORF">Ahy_A01g000371</name>
</gene>
<evidence type="ECO:0000313" key="2">
    <source>
        <dbReference type="Proteomes" id="UP000289738"/>
    </source>
</evidence>
<sequence length="130" mass="15092">MHTHLASMQSMRRPVESMQRCLHRCNLAENSNFSFKDTFASMQNLLLTVFMSVVPDLDDRQSQTKWTMNLTWFHNTVCGELEQDATEERLLRNTRGYIMQLIGGILFPDASDSQVHIRWLPLLEDLETCG</sequence>
<reference evidence="1 2" key="1">
    <citation type="submission" date="2019-01" db="EMBL/GenBank/DDBJ databases">
        <title>Sequencing of cultivated peanut Arachis hypogaea provides insights into genome evolution and oil improvement.</title>
        <authorList>
            <person name="Chen X."/>
        </authorList>
    </citation>
    <scope>NUCLEOTIDE SEQUENCE [LARGE SCALE GENOMIC DNA]</scope>
    <source>
        <strain evidence="2">cv. Fuhuasheng</strain>
        <tissue evidence="1">Leaves</tissue>
    </source>
</reference>
<organism evidence="1 2">
    <name type="scientific">Arachis hypogaea</name>
    <name type="common">Peanut</name>
    <dbReference type="NCBI Taxonomy" id="3818"/>
    <lineage>
        <taxon>Eukaryota</taxon>
        <taxon>Viridiplantae</taxon>
        <taxon>Streptophyta</taxon>
        <taxon>Embryophyta</taxon>
        <taxon>Tracheophyta</taxon>
        <taxon>Spermatophyta</taxon>
        <taxon>Magnoliopsida</taxon>
        <taxon>eudicotyledons</taxon>
        <taxon>Gunneridae</taxon>
        <taxon>Pentapetalae</taxon>
        <taxon>rosids</taxon>
        <taxon>fabids</taxon>
        <taxon>Fabales</taxon>
        <taxon>Fabaceae</taxon>
        <taxon>Papilionoideae</taxon>
        <taxon>50 kb inversion clade</taxon>
        <taxon>dalbergioids sensu lato</taxon>
        <taxon>Dalbergieae</taxon>
        <taxon>Pterocarpus clade</taxon>
        <taxon>Arachis</taxon>
    </lineage>
</organism>